<dbReference type="InterPro" id="IPR032466">
    <property type="entry name" value="Metal_Hydrolase"/>
</dbReference>
<dbReference type="GO" id="GO:0016812">
    <property type="term" value="F:hydrolase activity, acting on carbon-nitrogen (but not peptide) bonds, in cyclic amides"/>
    <property type="evidence" value="ECO:0007669"/>
    <property type="project" value="TreeGrafter"/>
</dbReference>
<reference evidence="2 3" key="1">
    <citation type="journal article" date="2021" name="G3 (Bethesda)">
        <title>Improved contiguity of the threespine stickleback genome using long-read sequencing.</title>
        <authorList>
            <person name="Nath S."/>
            <person name="Shaw D.E."/>
            <person name="White M.A."/>
        </authorList>
    </citation>
    <scope>NUCLEOTIDE SEQUENCE [LARGE SCALE GENOMIC DNA]</scope>
    <source>
        <strain evidence="2 3">Lake Benthic</strain>
    </source>
</reference>
<sequence length="333" mass="37106">MLLDSEVQEHPDQAHLLMDQLNRPLQLYQNAAHMTEQCTAFLSKVPACLQEFEDIMHGAARWLDEAQSWLSDPCSFPTARGLQNHANSLQAALMGGTTMVMALVLPEQHCSLLDAYGNCRALADANAVLHEVRSEMETLVREHGVNSFQMFMAYKDTMMLRDSELYQTLQTCKDIGAVARVHAENGELVAEGAKEALDLGISGPEGIEISRPEELESEATHRAVTIPNKAHEVAWRVGVEAERRDDNVGGSMNPVLTVILLPVQHGVSHRGLCVDHLTCRDKQKTSVTRRQSALRRCHCQNLSEFKPLNRAPELPFLSISSFKSNFQTHISYP</sequence>
<reference evidence="2" key="3">
    <citation type="submission" date="2025-09" db="UniProtKB">
        <authorList>
            <consortium name="Ensembl"/>
        </authorList>
    </citation>
    <scope>IDENTIFICATION</scope>
</reference>
<dbReference type="Proteomes" id="UP000007635">
    <property type="component" value="Chromosome XVIII"/>
</dbReference>
<protein>
    <submittedName>
        <fullName evidence="2">Uncharacterized protein</fullName>
    </submittedName>
</protein>
<evidence type="ECO:0000313" key="2">
    <source>
        <dbReference type="Ensembl" id="ENSGACP00000036410.1"/>
    </source>
</evidence>
<dbReference type="PANTHER" id="PTHR11647">
    <property type="entry name" value="HYDRANTOINASE/DIHYDROPYRIMIDINASE FAMILY MEMBER"/>
    <property type="match status" value="1"/>
</dbReference>
<dbReference type="InterPro" id="IPR050378">
    <property type="entry name" value="Metallo-dep_Hydrolases_sf"/>
</dbReference>
<evidence type="ECO:0000313" key="3">
    <source>
        <dbReference type="Proteomes" id="UP000007635"/>
    </source>
</evidence>
<keyword evidence="3" id="KW-1185">Reference proteome</keyword>
<organism evidence="2 3">
    <name type="scientific">Gasterosteus aculeatus aculeatus</name>
    <name type="common">three-spined stickleback</name>
    <dbReference type="NCBI Taxonomy" id="481459"/>
    <lineage>
        <taxon>Eukaryota</taxon>
        <taxon>Metazoa</taxon>
        <taxon>Chordata</taxon>
        <taxon>Craniata</taxon>
        <taxon>Vertebrata</taxon>
        <taxon>Euteleostomi</taxon>
        <taxon>Actinopterygii</taxon>
        <taxon>Neopterygii</taxon>
        <taxon>Teleostei</taxon>
        <taxon>Neoteleostei</taxon>
        <taxon>Acanthomorphata</taxon>
        <taxon>Eupercaria</taxon>
        <taxon>Perciformes</taxon>
        <taxon>Cottioidei</taxon>
        <taxon>Gasterosteales</taxon>
        <taxon>Gasterosteidae</taxon>
        <taxon>Gasterosteus</taxon>
    </lineage>
</organism>
<dbReference type="Ensembl" id="ENSGACT00000055704.1">
    <property type="protein sequence ID" value="ENSGACP00000036410.1"/>
    <property type="gene ID" value="ENSGACG00000024438.1"/>
</dbReference>
<dbReference type="GO" id="GO:0005829">
    <property type="term" value="C:cytosol"/>
    <property type="evidence" value="ECO:0007669"/>
    <property type="project" value="TreeGrafter"/>
</dbReference>
<dbReference type="GeneTree" id="ENSGT01030000234527"/>
<accession>A0AAQ4PC79</accession>
<name>A0AAQ4PC79_GASAC</name>
<proteinExistence type="inferred from homology"/>
<dbReference type="PANTHER" id="PTHR11647:SF58">
    <property type="entry name" value="DIHYDROPYRIMIDINASE-RELATED PROTEIN 5"/>
    <property type="match status" value="1"/>
</dbReference>
<comment type="similarity">
    <text evidence="1">Belongs to the metallo-dependent hydrolases superfamily. Hydantoinase/dihydropyrimidinase family.</text>
</comment>
<reference evidence="2" key="2">
    <citation type="submission" date="2025-08" db="UniProtKB">
        <authorList>
            <consortium name="Ensembl"/>
        </authorList>
    </citation>
    <scope>IDENTIFICATION</scope>
</reference>
<dbReference type="SUPFAM" id="SSF51556">
    <property type="entry name" value="Metallo-dependent hydrolases"/>
    <property type="match status" value="1"/>
</dbReference>
<evidence type="ECO:0000256" key="1">
    <source>
        <dbReference type="ARBA" id="ARBA00008829"/>
    </source>
</evidence>
<dbReference type="AlphaFoldDB" id="A0AAQ4PC79"/>
<dbReference type="Gene3D" id="3.20.20.140">
    <property type="entry name" value="Metal-dependent hydrolases"/>
    <property type="match status" value="1"/>
</dbReference>
<dbReference type="FunFam" id="3.20.20.140:FF:000174">
    <property type="entry name" value="Dihydropyrimidinase-related protein 2"/>
    <property type="match status" value="1"/>
</dbReference>